<dbReference type="SUPFAM" id="SSF52833">
    <property type="entry name" value="Thioredoxin-like"/>
    <property type="match status" value="1"/>
</dbReference>
<evidence type="ECO:0000256" key="3">
    <source>
        <dbReference type="ARBA" id="ARBA00023284"/>
    </source>
</evidence>
<dbReference type="Pfam" id="PF14289">
    <property type="entry name" value="DUF4369"/>
    <property type="match status" value="1"/>
</dbReference>
<dbReference type="InterPro" id="IPR000866">
    <property type="entry name" value="AhpC/TSA"/>
</dbReference>
<keyword evidence="2 4" id="KW-0802">TPR repeat</keyword>
<dbReference type="PANTHER" id="PTHR44858">
    <property type="entry name" value="TETRATRICOPEPTIDE REPEAT PROTEIN 6"/>
    <property type="match status" value="1"/>
</dbReference>
<dbReference type="CDD" id="cd02966">
    <property type="entry name" value="TlpA_like_family"/>
    <property type="match status" value="1"/>
</dbReference>
<feature type="signal peptide" evidence="5">
    <location>
        <begin position="1"/>
        <end position="19"/>
    </location>
</feature>
<keyword evidence="5" id="KW-0732">Signal</keyword>
<dbReference type="SUPFAM" id="SSF48452">
    <property type="entry name" value="TPR-like"/>
    <property type="match status" value="1"/>
</dbReference>
<dbReference type="Gene3D" id="3.40.30.10">
    <property type="entry name" value="Glutaredoxin"/>
    <property type="match status" value="1"/>
</dbReference>
<protein>
    <submittedName>
        <fullName evidence="7">Tetratricopeptide repeat protein</fullName>
    </submittedName>
</protein>
<dbReference type="RefSeq" id="WP_190309237.1">
    <property type="nucleotide sequence ID" value="NZ_JACNYK010000002.1"/>
</dbReference>
<feature type="domain" description="Thioredoxin" evidence="6">
    <location>
        <begin position="233"/>
        <end position="371"/>
    </location>
</feature>
<keyword evidence="1" id="KW-0677">Repeat</keyword>
<dbReference type="InterPro" id="IPR011990">
    <property type="entry name" value="TPR-like_helical_dom_sf"/>
</dbReference>
<dbReference type="InterPro" id="IPR036249">
    <property type="entry name" value="Thioredoxin-like_sf"/>
</dbReference>
<comment type="caution">
    <text evidence="7">The sequence shown here is derived from an EMBL/GenBank/DDBJ whole genome shotgun (WGS) entry which is preliminary data.</text>
</comment>
<dbReference type="Pfam" id="PF00578">
    <property type="entry name" value="AhpC-TSA"/>
    <property type="match status" value="1"/>
</dbReference>
<dbReference type="InterPro" id="IPR017937">
    <property type="entry name" value="Thioredoxin_CS"/>
</dbReference>
<evidence type="ECO:0000256" key="5">
    <source>
        <dbReference type="SAM" id="SignalP"/>
    </source>
</evidence>
<dbReference type="Pfam" id="PF13414">
    <property type="entry name" value="TPR_11"/>
    <property type="match status" value="1"/>
</dbReference>
<evidence type="ECO:0000256" key="1">
    <source>
        <dbReference type="ARBA" id="ARBA00022737"/>
    </source>
</evidence>
<keyword evidence="3" id="KW-0676">Redox-active center</keyword>
<dbReference type="PROSITE" id="PS50293">
    <property type="entry name" value="TPR_REGION"/>
    <property type="match status" value="1"/>
</dbReference>
<accession>A0ABR7Y4B5</accession>
<evidence type="ECO:0000256" key="4">
    <source>
        <dbReference type="PROSITE-ProRule" id="PRU00339"/>
    </source>
</evidence>
<dbReference type="EMBL" id="JACNYK010000002">
    <property type="protein sequence ID" value="MBD1426143.1"/>
    <property type="molecule type" value="Genomic_DNA"/>
</dbReference>
<organism evidence="7 8">
    <name type="scientific">Sphingobacterium arenae</name>
    <dbReference type="NCBI Taxonomy" id="1280598"/>
    <lineage>
        <taxon>Bacteria</taxon>
        <taxon>Pseudomonadati</taxon>
        <taxon>Bacteroidota</taxon>
        <taxon>Sphingobacteriia</taxon>
        <taxon>Sphingobacteriales</taxon>
        <taxon>Sphingobacteriaceae</taxon>
        <taxon>Sphingobacterium</taxon>
    </lineage>
</organism>
<gene>
    <name evidence="7" type="ORF">H8B17_11170</name>
</gene>
<feature type="repeat" description="TPR" evidence="4">
    <location>
        <begin position="311"/>
        <end position="344"/>
    </location>
</feature>
<dbReference type="PROSITE" id="PS51352">
    <property type="entry name" value="THIOREDOXIN_2"/>
    <property type="match status" value="1"/>
</dbReference>
<keyword evidence="8" id="KW-1185">Reference proteome</keyword>
<dbReference type="Gene3D" id="1.25.40.10">
    <property type="entry name" value="Tetratricopeptide repeat domain"/>
    <property type="match status" value="1"/>
</dbReference>
<feature type="chain" id="PRO_5045367807" evidence="5">
    <location>
        <begin position="20"/>
        <end position="425"/>
    </location>
</feature>
<name>A0ABR7Y4B5_9SPHI</name>
<dbReference type="Proteomes" id="UP000606494">
    <property type="component" value="Unassembled WGS sequence"/>
</dbReference>
<evidence type="ECO:0000313" key="8">
    <source>
        <dbReference type="Proteomes" id="UP000606494"/>
    </source>
</evidence>
<dbReference type="PROSITE" id="PS50005">
    <property type="entry name" value="TPR"/>
    <property type="match status" value="2"/>
</dbReference>
<dbReference type="InterPro" id="IPR050498">
    <property type="entry name" value="Ycf3"/>
</dbReference>
<dbReference type="PANTHER" id="PTHR44858:SF1">
    <property type="entry name" value="UDP-N-ACETYLGLUCOSAMINE--PEPTIDE N-ACETYLGLUCOSAMINYLTRANSFERASE SPINDLY-RELATED"/>
    <property type="match status" value="1"/>
</dbReference>
<reference evidence="7 8" key="1">
    <citation type="submission" date="2020-08" db="EMBL/GenBank/DDBJ databases">
        <title>Sphingobacterium sp. DN00404 isolated from aquaculture water.</title>
        <authorList>
            <person name="Zhang M."/>
        </authorList>
    </citation>
    <scope>NUCLEOTIDE SEQUENCE [LARGE SCALE GENOMIC DNA]</scope>
    <source>
        <strain evidence="7 8">KCTC 32294</strain>
    </source>
</reference>
<dbReference type="InterPro" id="IPR013766">
    <property type="entry name" value="Thioredoxin_domain"/>
</dbReference>
<sequence length="425" mass="48821">MKNRLYILFFLLSVGQAFGQTSFTISGYGKKLQEGDTLYLSYVEKGNHILESTTAVNQRFSFTGVVKHPTKANIYRNENPEVVEFTTESVSIYLEPGDIKIISPDTLTGAEISGTPLNDTLQLLHRQLATVWKRMKSIKDPDLFDETEKKDTALLQHNKRELDKAYYEGADVQLAFANQYPNSYVSLDILHQLSRINTYIFKVEKVYNKLAESLKNTEKGKTISERIKKKSQVMAGMKAIDFSMENTDGKIIRLFEFEGKYLLLDFWASWCGPCREEHTNLINAYQHYRDRGFAILSVSIDTDKNKWKEHHKAYVSRGSAYFDLKDYPSAINDYSKAIHIDPKNAEVYTYRGRTYYECDSIELALADYNKAIQLKDKLAIAYYQRGLLRFTNKDLAGGCQDFKKAADLGDEESAETVKKYCNEFL</sequence>
<evidence type="ECO:0000256" key="2">
    <source>
        <dbReference type="ARBA" id="ARBA00022803"/>
    </source>
</evidence>
<dbReference type="SMART" id="SM00028">
    <property type="entry name" value="TPR"/>
    <property type="match status" value="3"/>
</dbReference>
<dbReference type="InterPro" id="IPR025380">
    <property type="entry name" value="DUF4369"/>
</dbReference>
<dbReference type="InterPro" id="IPR019734">
    <property type="entry name" value="TPR_rpt"/>
</dbReference>
<feature type="repeat" description="TPR" evidence="4">
    <location>
        <begin position="345"/>
        <end position="378"/>
    </location>
</feature>
<evidence type="ECO:0000259" key="6">
    <source>
        <dbReference type="PROSITE" id="PS51352"/>
    </source>
</evidence>
<dbReference type="PROSITE" id="PS00194">
    <property type="entry name" value="THIOREDOXIN_1"/>
    <property type="match status" value="1"/>
</dbReference>
<proteinExistence type="predicted"/>
<evidence type="ECO:0000313" key="7">
    <source>
        <dbReference type="EMBL" id="MBD1426143.1"/>
    </source>
</evidence>